<evidence type="ECO:0000256" key="8">
    <source>
        <dbReference type="RuleBase" id="RU003805"/>
    </source>
</evidence>
<keyword evidence="11" id="KW-0614">Plasmid</keyword>
<comment type="similarity">
    <text evidence="1 8">Belongs to the phage and mitochondrial RNA polymerase family.</text>
</comment>
<keyword evidence="6 8" id="KW-0804">Transcription</keyword>
<evidence type="ECO:0000256" key="5">
    <source>
        <dbReference type="ARBA" id="ARBA00022695"/>
    </source>
</evidence>
<dbReference type="GO" id="GO:0034245">
    <property type="term" value="C:mitochondrial DNA-directed RNA polymerase complex"/>
    <property type="evidence" value="ECO:0007669"/>
    <property type="project" value="TreeGrafter"/>
</dbReference>
<evidence type="ECO:0000256" key="6">
    <source>
        <dbReference type="ARBA" id="ARBA00023163"/>
    </source>
</evidence>
<keyword evidence="11" id="KW-0496">Mitochondrion</keyword>
<evidence type="ECO:0000313" key="11">
    <source>
        <dbReference type="EMBL" id="QWO71447.1"/>
    </source>
</evidence>
<dbReference type="Gene3D" id="1.10.287.280">
    <property type="match status" value="1"/>
</dbReference>
<evidence type="ECO:0000256" key="3">
    <source>
        <dbReference type="ARBA" id="ARBA00022478"/>
    </source>
</evidence>
<dbReference type="InterPro" id="IPR002092">
    <property type="entry name" value="DNA-dir_Rpol_phage-type"/>
</dbReference>
<evidence type="ECO:0000256" key="1">
    <source>
        <dbReference type="ARBA" id="ARBA00009493"/>
    </source>
</evidence>
<dbReference type="Pfam" id="PF00940">
    <property type="entry name" value="RNA_pol"/>
    <property type="match status" value="1"/>
</dbReference>
<feature type="transmembrane region" description="Helical" evidence="9">
    <location>
        <begin position="324"/>
        <end position="343"/>
    </location>
</feature>
<evidence type="ECO:0000256" key="7">
    <source>
        <dbReference type="ARBA" id="ARBA00048552"/>
    </source>
</evidence>
<dbReference type="PROSITE" id="PS00900">
    <property type="entry name" value="RNA_POL_PHAGE_1"/>
    <property type="match status" value="1"/>
</dbReference>
<organism evidence="11">
    <name type="scientific">Termitomyces bulborhizus</name>
    <dbReference type="NCBI Taxonomy" id="858892"/>
    <lineage>
        <taxon>Eukaryota</taxon>
        <taxon>Fungi</taxon>
        <taxon>Dikarya</taxon>
        <taxon>Basidiomycota</taxon>
        <taxon>Agaricomycotina</taxon>
        <taxon>Agaricomycetes</taxon>
        <taxon>Agaricomycetidae</taxon>
        <taxon>Agaricales</taxon>
        <taxon>Tricholomatineae</taxon>
        <taxon>Lyophyllaceae</taxon>
        <taxon>Termitomyces</taxon>
    </lineage>
</organism>
<name>A0A8F1ACF6_9AGAR</name>
<feature type="domain" description="DNA-directed RNA polymerase C-terminal" evidence="10">
    <location>
        <begin position="1346"/>
        <end position="1774"/>
    </location>
</feature>
<evidence type="ECO:0000256" key="4">
    <source>
        <dbReference type="ARBA" id="ARBA00022679"/>
    </source>
</evidence>
<dbReference type="Gene3D" id="1.10.1320.10">
    <property type="entry name" value="DNA-directed RNA polymerase, N-terminal domain"/>
    <property type="match status" value="1"/>
</dbReference>
<reference evidence="11" key="1">
    <citation type="journal article" date="2022" name="Curr. Genet.">
        <title>Horizontal transfer of tRNA genes to mitochondrial plasmids facilitates gene loss from fungal mitochondrial DNA.</title>
        <authorList>
            <person name="Nieuwenhuis M."/>
            <person name="Groeneveld J."/>
            <person name="Aanen D.K."/>
        </authorList>
    </citation>
    <scope>NUCLEOTIDE SEQUENCE</scope>
    <source>
        <plasmid evidence="11">pTB_1</plasmid>
    </source>
</reference>
<accession>A0A8F1ACF6</accession>
<dbReference type="EMBL" id="MW874159">
    <property type="protein sequence ID" value="QWO71447.1"/>
    <property type="molecule type" value="Genomic_DNA"/>
</dbReference>
<dbReference type="GO" id="GO:0003677">
    <property type="term" value="F:DNA binding"/>
    <property type="evidence" value="ECO:0007669"/>
    <property type="project" value="InterPro"/>
</dbReference>
<feature type="transmembrane region" description="Helical" evidence="9">
    <location>
        <begin position="382"/>
        <end position="405"/>
    </location>
</feature>
<dbReference type="Gene3D" id="1.10.150.20">
    <property type="entry name" value="5' to 3' exonuclease, C-terminal subdomain"/>
    <property type="match status" value="1"/>
</dbReference>
<feature type="transmembrane region" description="Helical" evidence="9">
    <location>
        <begin position="87"/>
        <end position="104"/>
    </location>
</feature>
<dbReference type="EC" id="2.7.7.6" evidence="2 8"/>
<dbReference type="PANTHER" id="PTHR10102">
    <property type="entry name" value="DNA-DIRECTED RNA POLYMERASE, MITOCHONDRIAL"/>
    <property type="match status" value="1"/>
</dbReference>
<comment type="catalytic activity">
    <reaction evidence="7 8">
        <text>RNA(n) + a ribonucleoside 5'-triphosphate = RNA(n+1) + diphosphate</text>
        <dbReference type="Rhea" id="RHEA:21248"/>
        <dbReference type="Rhea" id="RHEA-COMP:14527"/>
        <dbReference type="Rhea" id="RHEA-COMP:17342"/>
        <dbReference type="ChEBI" id="CHEBI:33019"/>
        <dbReference type="ChEBI" id="CHEBI:61557"/>
        <dbReference type="ChEBI" id="CHEBI:140395"/>
        <dbReference type="EC" id="2.7.7.6"/>
    </reaction>
</comment>
<proteinExistence type="inferred from homology"/>
<dbReference type="GO" id="GO:0003899">
    <property type="term" value="F:DNA-directed RNA polymerase activity"/>
    <property type="evidence" value="ECO:0007669"/>
    <property type="project" value="UniProtKB-EC"/>
</dbReference>
<keyword evidence="9" id="KW-0812">Transmembrane</keyword>
<evidence type="ECO:0000256" key="9">
    <source>
        <dbReference type="SAM" id="Phobius"/>
    </source>
</evidence>
<gene>
    <name evidence="11" type="primary">rpo</name>
</gene>
<keyword evidence="3 8" id="KW-0240">DNA-directed RNA polymerase</keyword>
<dbReference type="InterPro" id="IPR043502">
    <property type="entry name" value="DNA/RNA_pol_sf"/>
</dbReference>
<dbReference type="PANTHER" id="PTHR10102:SF8">
    <property type="entry name" value="DNA-DIRECTED RNA POLYMERASE-RELATED"/>
    <property type="match status" value="1"/>
</dbReference>
<comment type="function">
    <text evidence="8">DNA-dependent RNA polymerase catalyzes the transcription of DNA into RNA using the four ribonucleoside triphosphates as substrates.</text>
</comment>
<keyword evidence="9" id="KW-1133">Transmembrane helix</keyword>
<dbReference type="InterPro" id="IPR037159">
    <property type="entry name" value="RNA_POL_N_sf"/>
</dbReference>
<dbReference type="PROSITE" id="PS00489">
    <property type="entry name" value="RNA_POL_PHAGE_2"/>
    <property type="match status" value="1"/>
</dbReference>
<feature type="transmembrane region" description="Helical" evidence="9">
    <location>
        <begin position="61"/>
        <end position="81"/>
    </location>
</feature>
<keyword evidence="9" id="KW-0472">Membrane</keyword>
<feature type="transmembrane region" description="Helical" evidence="9">
    <location>
        <begin position="111"/>
        <end position="133"/>
    </location>
</feature>
<sequence>MKLQLLLMKNPFHNKLIKSYGIINPSPAAKATKRVMIKFLCRFFIRDDTALKLHFFTGFKYLIYLILFLFLFQNFFIISYFANFVGLLRVVLMGIIGFAIYLFISKVYYNLFVRLFLSWFIFYVLIIVASWTLERGIVILSDLLLVIQWNGIDIDEPYNISNNSNNNDSSNKNSYYNSYYNSENNNYNSNSFMDTVVGNGGKGLEVSDKGVDRVIENKNSIAVANSAGAIGAAFCKGTADVNMYIRLLATWSAMLIGAASTAIGYEQGNSHMVGIQSAEVKPLEKMVEVDLETTYINKVGVLMIKSPLELNEVYNPLLSIIENMVIRDILDLFMILILIFVFINKKIRDKVSFKIDNYIPRKYIRTHQIIGKIKSNIDNIDFIVISSTILIGLLLNKILSIYIGVQLSEGLDDLVYLYNEATNNSGIILLWSRGKINNLFTLAQGHKAEGGSTRRVPYKRCLSNINYNNIETINIDEDIELYGNYENYYQHKLELNNKEVTLDFLIKNYPDYQSDETFILFLNKLPTEVIDEVESVVKIYKEINELNALNHQLLMSAEILPERLARKILSELKNKRKEVIELLKGIRIANIESTLDSLIFKINLKLKNKTFLEETVLKHKNRLKKEQDFSDNWRIIKDLIFTDVKNSLMIYEDDNIKITDLDPADLNKINELEDLFLNIFTLNSFISEQGINRMESDKKYINRYLEELTKFGNSAKIETYKTKKGETRTKQMRKGLIINGYKEILTKMKEELEKLINNYYSSNSEDKTNKFVEGTSILYNKLNEAQEIRNKDYRLIYNKITKAFNIYDIIFNISKNLNEENISEQYQKFISYYRDSIKGYTHDELYQLYVSINKIKQIEFNKLIPFKGKVSNLSLNSYLFLKCKEILQYKISAQQKQLLLEQFILSYEKGYTENLIRNMNNTVQDYKLLTRIYKHSTPQFEERIKIFIENIKKKNYAIYYKNRENISKLGEILVLALFLTIDSNQLINIIFSKVVRLIGQSGGVTQNELLGSLTEEMLIVFKYNLKKLDASTLNNYNQEEQEIIMWIKNKFNELPIETKYKFGDLLLELILDEFKYIFTKKSIFNKNEHHIYISITPEYLAILTGSIFNPVRLPMINPPKDWLCQIDKETNKVSKITQVGGYYFDEYNELNKNNKLIRDNNYNKFESLISGEQINTINFLNSKAFEVNKETLNFIVKEWGNKEDSTIFRGFNQLHPLTDNYDKVNSAIKKEILAHNSKYWSNTNVINIALLFQYETLYFPTFFDFRGRIYPAPNYLSYQSSDLARSLLVFKDIPKNICTSNPTSRETSNTNNYYLDILINILQTETYNNNSISNKKKVLDSKLNDIDYFKLYLANTFGKDKLTRRGKLKWVNKNIDQIINEYENDLDTFKKNYLLKSKEPFQFLSCILAYIKYIKTNKEIKVPILFDASCSGVQHLSALTTETKIAKLVNLLNNDSPSDFYQYCIDELIQVIYLIPEDGKLVELKQKLLKLEITRKWLKNSIMTIPYNVTEIGIVNKLETKFERYLISVADLNKLQNGEISLIQLIENFTENKLNSSRQKSFTADNKTQSKKENKSHYIFVPVIDILKNKNEDTLFFTSSDLINLAKLLKTTVLNIIPPFNQLKIYFDKIIDIFDKLDLPLYWDTPTGMYVSMSNRIMNSKQIKTNLLKKSKPITILIPTDQIDYKNIKTGMMPNFIHSLDASNIHKLVNNLKLFGLEHLNLYTIHDCFASDYKNIALIEFLVKHSFIELYFKNNYLEFVHETFLRQISQKNDIYTKTTPWPGPGAQAKIENLEVEVKYIMIPNSKSSLNNQIETIYLPELPKYNWSINKEIIKNELLLSSYFIS</sequence>
<evidence type="ECO:0000259" key="10">
    <source>
        <dbReference type="Pfam" id="PF00940"/>
    </source>
</evidence>
<dbReference type="SUPFAM" id="SSF56672">
    <property type="entry name" value="DNA/RNA polymerases"/>
    <property type="match status" value="1"/>
</dbReference>
<dbReference type="InterPro" id="IPR046950">
    <property type="entry name" value="DNA-dir_Rpol_C_phage-type"/>
</dbReference>
<geneLocation type="plasmid" evidence="11">
    <name>pTB_1</name>
</geneLocation>
<evidence type="ECO:0000256" key="2">
    <source>
        <dbReference type="ARBA" id="ARBA00012418"/>
    </source>
</evidence>
<geneLocation type="mitochondrion" evidence="11"/>
<keyword evidence="5 8" id="KW-0548">Nucleotidyltransferase</keyword>
<dbReference type="GO" id="GO:0006390">
    <property type="term" value="P:mitochondrial transcription"/>
    <property type="evidence" value="ECO:0007669"/>
    <property type="project" value="TreeGrafter"/>
</dbReference>
<keyword evidence="4 8" id="KW-0808">Transferase</keyword>
<protein>
    <recommendedName>
        <fullName evidence="2 8">DNA-directed RNA polymerase</fullName>
        <ecNumber evidence="2 8">2.7.7.6</ecNumber>
    </recommendedName>
</protein>
<dbReference type="Gene3D" id="3.30.70.370">
    <property type="match status" value="1"/>
</dbReference>